<dbReference type="SUPFAM" id="SSF53335">
    <property type="entry name" value="S-adenosyl-L-methionine-dependent methyltransferases"/>
    <property type="match status" value="1"/>
</dbReference>
<evidence type="ECO:0000313" key="2">
    <source>
        <dbReference type="Proteomes" id="UP000032545"/>
    </source>
</evidence>
<reference evidence="1 2" key="2">
    <citation type="journal article" date="2016" name="Genome Announc.">
        <title>Permanent Draft Genome Sequences for Two Variants of Frankia sp. Strain CpI1, the First Frankia Strain Isolated from Root Nodules of Comptonia peregrina.</title>
        <authorList>
            <person name="Oshone R."/>
            <person name="Hurst S.G.IV."/>
            <person name="Abebe-Akele F."/>
            <person name="Simpson S."/>
            <person name="Morris K."/>
            <person name="Thomas W.K."/>
            <person name="Tisa L.S."/>
        </authorList>
    </citation>
    <scope>NUCLEOTIDE SEQUENCE [LARGE SCALE GENOMIC DNA]</scope>
    <source>
        <strain evidence="2">CpI1-S</strain>
    </source>
</reference>
<sequence>MSGEADRRARWTFAEEDPLPLLVGGAGLRDLVYARADLGSGARVLDLGGDPHLSREVAEHAGAGTEVVVLVGDDVQVWNGLALDDGAVELVVGNDALRGPLVPALTEIARVVRRGGWVSLIQPAHGRVFTPALAEDGPVSQQVLEGEVIWAARAVGLLPVMVGLGFQYREAPVGAVDGVRSPVTALPVTLATPVVQIDAVRVDPRPDRTVPPGSGPEWYEAYRRALDQALAAGIPPAAWQIAQAIGNHLARESDPLCHWPNRVAPMWTPFHTPGDPR</sequence>
<dbReference type="PATRIC" id="fig|1502723.3.peg.6204"/>
<comment type="caution">
    <text evidence="1">The sequence shown here is derived from an EMBL/GenBank/DDBJ whole genome shotgun (WGS) entry which is preliminary data.</text>
</comment>
<dbReference type="AlphaFoldDB" id="A0A0D8B7L6"/>
<reference evidence="2" key="1">
    <citation type="submission" date="2015-02" db="EMBL/GenBank/DDBJ databases">
        <title>Draft Genome of Frankia sp. CpI1-S.</title>
        <authorList>
            <person name="Oshone R.T."/>
            <person name="Ngom M."/>
            <person name="Ghodhbane-Gtari F."/>
            <person name="Gtari M."/>
            <person name="Morris K."/>
            <person name="Thomas K."/>
            <person name="Sen A."/>
            <person name="Tisa L.S."/>
        </authorList>
    </citation>
    <scope>NUCLEOTIDE SEQUENCE [LARGE SCALE GENOMIC DNA]</scope>
    <source>
        <strain evidence="2">CpI1-S</strain>
    </source>
</reference>
<evidence type="ECO:0008006" key="3">
    <source>
        <dbReference type="Google" id="ProtNLM"/>
    </source>
</evidence>
<dbReference type="EMBL" id="JYFN01000071">
    <property type="protein sequence ID" value="KJE20105.1"/>
    <property type="molecule type" value="Genomic_DNA"/>
</dbReference>
<name>A0A0D8B7L6_9ACTN</name>
<dbReference type="InterPro" id="IPR029063">
    <property type="entry name" value="SAM-dependent_MTases_sf"/>
</dbReference>
<dbReference type="Proteomes" id="UP000032545">
    <property type="component" value="Unassembled WGS sequence"/>
</dbReference>
<evidence type="ECO:0000313" key="1">
    <source>
        <dbReference type="EMBL" id="KJE20105.1"/>
    </source>
</evidence>
<dbReference type="RefSeq" id="WP_044888055.1">
    <property type="nucleotide sequence ID" value="NZ_JYFN01000071.1"/>
</dbReference>
<proteinExistence type="predicted"/>
<keyword evidence="2" id="KW-1185">Reference proteome</keyword>
<protein>
    <recommendedName>
        <fullName evidence="3">Methyltransferase domain</fullName>
    </recommendedName>
</protein>
<dbReference type="OrthoDB" id="9886916at2"/>
<accession>A0A0D8B7L6</accession>
<organism evidence="1 2">
    <name type="scientific">Frankia torreyi</name>
    <dbReference type="NCBI Taxonomy" id="1856"/>
    <lineage>
        <taxon>Bacteria</taxon>
        <taxon>Bacillati</taxon>
        <taxon>Actinomycetota</taxon>
        <taxon>Actinomycetes</taxon>
        <taxon>Frankiales</taxon>
        <taxon>Frankiaceae</taxon>
        <taxon>Frankia</taxon>
    </lineage>
</organism>
<gene>
    <name evidence="1" type="ORF">FF36_05596</name>
</gene>